<dbReference type="EMBL" id="UXUI01008230">
    <property type="protein sequence ID" value="VDD90907.1"/>
    <property type="molecule type" value="Genomic_DNA"/>
</dbReference>
<dbReference type="GO" id="GO:0015031">
    <property type="term" value="P:protein transport"/>
    <property type="evidence" value="ECO:0007669"/>
    <property type="project" value="InterPro"/>
</dbReference>
<reference evidence="8 9" key="2">
    <citation type="submission" date="2018-10" db="EMBL/GenBank/DDBJ databases">
        <authorList>
            <consortium name="Pathogen Informatics"/>
        </authorList>
    </citation>
    <scope>NUCLEOTIDE SEQUENCE [LARGE SCALE GENOMIC DNA]</scope>
</reference>
<dbReference type="AlphaFoldDB" id="A0A0N4V6Z6"/>
<feature type="transmembrane region" description="Helical" evidence="7">
    <location>
        <begin position="30"/>
        <end position="50"/>
    </location>
</feature>
<keyword evidence="3 7" id="KW-0812">Transmembrane</keyword>
<keyword evidence="5 7" id="KW-0472">Membrane</keyword>
<dbReference type="InterPro" id="IPR018469">
    <property type="entry name" value="Dual_oxidase_maturation_fac"/>
</dbReference>
<keyword evidence="4 7" id="KW-1133">Transmembrane helix</keyword>
<evidence type="ECO:0000256" key="4">
    <source>
        <dbReference type="ARBA" id="ARBA00022989"/>
    </source>
</evidence>
<sequence length="89" mass="10153">MSTAGWFDAFRENGDPSWFGDNRTPVVFDLRIFAIASVFLLILIAFLIILPGIRYHKLASTITVLLTISVGAIIMSKFCYSILFFFFFF</sequence>
<evidence type="ECO:0000256" key="3">
    <source>
        <dbReference type="ARBA" id="ARBA00022692"/>
    </source>
</evidence>
<proteinExistence type="inferred from homology"/>
<dbReference type="WBParaSite" id="EVEC_0000604701-mRNA-1">
    <property type="protein sequence ID" value="EVEC_0000604701-mRNA-1"/>
    <property type="gene ID" value="EVEC_0000604701"/>
</dbReference>
<evidence type="ECO:0000256" key="6">
    <source>
        <dbReference type="ARBA" id="ARBA00023180"/>
    </source>
</evidence>
<gene>
    <name evidence="8" type="ORF">EVEC_LOCUS5658</name>
</gene>
<evidence type="ECO:0000256" key="5">
    <source>
        <dbReference type="ARBA" id="ARBA00023136"/>
    </source>
</evidence>
<dbReference type="STRING" id="51028.A0A0N4V6Z6"/>
<dbReference type="Pfam" id="PF10204">
    <property type="entry name" value="DuoxA"/>
    <property type="match status" value="1"/>
</dbReference>
<keyword evidence="6" id="KW-0325">Glycoprotein</keyword>
<evidence type="ECO:0000313" key="10">
    <source>
        <dbReference type="WBParaSite" id="EVEC_0000604701-mRNA-1"/>
    </source>
</evidence>
<dbReference type="GO" id="GO:0005789">
    <property type="term" value="C:endoplasmic reticulum membrane"/>
    <property type="evidence" value="ECO:0007669"/>
    <property type="project" value="InterPro"/>
</dbReference>
<accession>A0A0N4V6Z6</accession>
<keyword evidence="9" id="KW-1185">Reference proteome</keyword>
<comment type="subcellular location">
    <subcellularLocation>
        <location evidence="1">Membrane</location>
        <topology evidence="1">Multi-pass membrane protein</topology>
    </subcellularLocation>
</comment>
<dbReference type="OrthoDB" id="10042652at2759"/>
<evidence type="ECO:0000313" key="9">
    <source>
        <dbReference type="Proteomes" id="UP000274131"/>
    </source>
</evidence>
<dbReference type="PANTHER" id="PTHR31158:SF1">
    <property type="entry name" value="DOXA1 FACTOR-RELATED"/>
    <property type="match status" value="1"/>
</dbReference>
<evidence type="ECO:0000313" key="8">
    <source>
        <dbReference type="EMBL" id="VDD90907.1"/>
    </source>
</evidence>
<dbReference type="PANTHER" id="PTHR31158">
    <property type="entry name" value="DUAL OXIDASE 2"/>
    <property type="match status" value="1"/>
</dbReference>
<evidence type="ECO:0000256" key="2">
    <source>
        <dbReference type="ARBA" id="ARBA00009816"/>
    </source>
</evidence>
<comment type="similarity">
    <text evidence="2">Belongs to the DUOXA family.</text>
</comment>
<organism evidence="10">
    <name type="scientific">Enterobius vermicularis</name>
    <name type="common">Human pinworm</name>
    <dbReference type="NCBI Taxonomy" id="51028"/>
    <lineage>
        <taxon>Eukaryota</taxon>
        <taxon>Metazoa</taxon>
        <taxon>Ecdysozoa</taxon>
        <taxon>Nematoda</taxon>
        <taxon>Chromadorea</taxon>
        <taxon>Rhabditida</taxon>
        <taxon>Spirurina</taxon>
        <taxon>Oxyuridomorpha</taxon>
        <taxon>Oxyuroidea</taxon>
        <taxon>Oxyuridae</taxon>
        <taxon>Enterobius</taxon>
    </lineage>
</organism>
<evidence type="ECO:0000256" key="7">
    <source>
        <dbReference type="SAM" id="Phobius"/>
    </source>
</evidence>
<name>A0A0N4V6Z6_ENTVE</name>
<evidence type="ECO:0000256" key="1">
    <source>
        <dbReference type="ARBA" id="ARBA00004141"/>
    </source>
</evidence>
<dbReference type="Proteomes" id="UP000274131">
    <property type="component" value="Unassembled WGS sequence"/>
</dbReference>
<protein>
    <submittedName>
        <fullName evidence="10">PGG domain-containing protein</fullName>
    </submittedName>
</protein>
<feature type="transmembrane region" description="Helical" evidence="7">
    <location>
        <begin position="62"/>
        <end position="88"/>
    </location>
</feature>
<reference evidence="10" key="1">
    <citation type="submission" date="2017-02" db="UniProtKB">
        <authorList>
            <consortium name="WormBaseParasite"/>
        </authorList>
    </citation>
    <scope>IDENTIFICATION</scope>
</reference>